<dbReference type="Pfam" id="PF01408">
    <property type="entry name" value="GFO_IDH_MocA"/>
    <property type="match status" value="1"/>
</dbReference>
<dbReference type="Gene3D" id="3.30.360.10">
    <property type="entry name" value="Dihydrodipicolinate Reductase, domain 2"/>
    <property type="match status" value="1"/>
</dbReference>
<proteinExistence type="predicted"/>
<dbReference type="GO" id="GO:0000166">
    <property type="term" value="F:nucleotide binding"/>
    <property type="evidence" value="ECO:0007669"/>
    <property type="project" value="InterPro"/>
</dbReference>
<sequence length="371" mass="41758">MKIGIIGYGLRAGYVFAQMKELFPETELAAITDPRQQELAQTVGEETRFYDTPEQMLNREKLDGIIIGTRCNLHTDLAIRMLPAGIPIFLEKPVATTIEDLMRLKHAYENSRTEVVVSFPLRNTPLIKRVKEEISLGKIGKVEHVQAINNVYYGGVYFHNWYRDEALTGGLFLQKATHDFDYINYITGEKARWITAMKSKQVFKGTKEAGLECPDCNEYNTCPESSLIQPYGTKCCFAEDTGNEDSGSALIEYESGMHAVYTQNFFARKAAGRRGARLLGFKGTLEFDWYTSEIVIYPHHEDKEPERIAVTLAAEDGHSGGDSALIRNFVDVIRGEDKSRTPLEEGLFSALMCLKATASANTRTFQPISYE</sequence>
<protein>
    <submittedName>
        <fullName evidence="3">Oxidoreductase</fullName>
    </submittedName>
</protein>
<evidence type="ECO:0000313" key="3">
    <source>
        <dbReference type="EMBL" id="BBH18988.1"/>
    </source>
</evidence>
<dbReference type="InterPro" id="IPR051450">
    <property type="entry name" value="Gfo/Idh/MocA_Oxidoreductases"/>
</dbReference>
<evidence type="ECO:0000259" key="1">
    <source>
        <dbReference type="Pfam" id="PF01408"/>
    </source>
</evidence>
<dbReference type="InterPro" id="IPR055170">
    <property type="entry name" value="GFO_IDH_MocA-like_dom"/>
</dbReference>
<dbReference type="Pfam" id="PF22725">
    <property type="entry name" value="GFO_IDH_MocA_C3"/>
    <property type="match status" value="1"/>
</dbReference>
<evidence type="ECO:0000259" key="2">
    <source>
        <dbReference type="Pfam" id="PF22725"/>
    </source>
</evidence>
<dbReference type="PANTHER" id="PTHR43377:SF2">
    <property type="entry name" value="BINDING ROSSMANN FOLD OXIDOREDUCTASE, PUTATIVE (AFU_ORTHOLOGUE AFUA_4G00560)-RELATED"/>
    <property type="match status" value="1"/>
</dbReference>
<dbReference type="KEGG" id="pbk:Back11_03330"/>
<dbReference type="Gene3D" id="3.40.50.720">
    <property type="entry name" value="NAD(P)-binding Rossmann-like Domain"/>
    <property type="match status" value="1"/>
</dbReference>
<gene>
    <name evidence="3" type="ORF">Back11_03330</name>
</gene>
<feature type="domain" description="Gfo/Idh/MocA-like oxidoreductase N-terminal" evidence="1">
    <location>
        <begin position="1"/>
        <end position="117"/>
    </location>
</feature>
<name>A0A3G9J5K2_9BACL</name>
<feature type="domain" description="GFO/IDH/MocA-like oxidoreductase" evidence="2">
    <location>
        <begin position="128"/>
        <end position="286"/>
    </location>
</feature>
<dbReference type="EMBL" id="AP019308">
    <property type="protein sequence ID" value="BBH18988.1"/>
    <property type="molecule type" value="Genomic_DNA"/>
</dbReference>
<dbReference type="InterPro" id="IPR000683">
    <property type="entry name" value="Gfo/Idh/MocA-like_OxRdtase_N"/>
</dbReference>
<dbReference type="RefSeq" id="WP_125653405.1">
    <property type="nucleotide sequence ID" value="NZ_AP019308.1"/>
</dbReference>
<dbReference type="InterPro" id="IPR036291">
    <property type="entry name" value="NAD(P)-bd_dom_sf"/>
</dbReference>
<organism evidence="3 4">
    <name type="scientific">Paenibacillus baekrokdamisoli</name>
    <dbReference type="NCBI Taxonomy" id="1712516"/>
    <lineage>
        <taxon>Bacteria</taxon>
        <taxon>Bacillati</taxon>
        <taxon>Bacillota</taxon>
        <taxon>Bacilli</taxon>
        <taxon>Bacillales</taxon>
        <taxon>Paenibacillaceae</taxon>
        <taxon>Paenibacillus</taxon>
    </lineage>
</organism>
<accession>A0A3G9J5K2</accession>
<dbReference type="AlphaFoldDB" id="A0A3G9J5K2"/>
<dbReference type="SUPFAM" id="SSF55347">
    <property type="entry name" value="Glyceraldehyde-3-phosphate dehydrogenase-like, C-terminal domain"/>
    <property type="match status" value="1"/>
</dbReference>
<reference evidence="3 4" key="1">
    <citation type="submission" date="2018-11" db="EMBL/GenBank/DDBJ databases">
        <title>Complete genome sequence of Paenibacillus baekrokdamisoli strain KCTC 33723.</title>
        <authorList>
            <person name="Kang S.W."/>
            <person name="Lee K.C."/>
            <person name="Kim K.K."/>
            <person name="Kim J.S."/>
            <person name="Kim D.S."/>
            <person name="Ko S.H."/>
            <person name="Yang S.H."/>
            <person name="Lee J.S."/>
        </authorList>
    </citation>
    <scope>NUCLEOTIDE SEQUENCE [LARGE SCALE GENOMIC DNA]</scope>
    <source>
        <strain evidence="3 4">KCTC 33723</strain>
    </source>
</reference>
<dbReference type="OrthoDB" id="9815825at2"/>
<dbReference type="Proteomes" id="UP000275368">
    <property type="component" value="Chromosome"/>
</dbReference>
<dbReference type="SUPFAM" id="SSF51735">
    <property type="entry name" value="NAD(P)-binding Rossmann-fold domains"/>
    <property type="match status" value="1"/>
</dbReference>
<evidence type="ECO:0000313" key="4">
    <source>
        <dbReference type="Proteomes" id="UP000275368"/>
    </source>
</evidence>
<keyword evidence="4" id="KW-1185">Reference proteome</keyword>
<dbReference type="PANTHER" id="PTHR43377">
    <property type="entry name" value="BILIVERDIN REDUCTASE A"/>
    <property type="match status" value="1"/>
</dbReference>